<dbReference type="Gene3D" id="1.10.3210.10">
    <property type="entry name" value="Hypothetical protein af1432"/>
    <property type="match status" value="1"/>
</dbReference>
<keyword evidence="4" id="KW-1185">Reference proteome</keyword>
<protein>
    <recommendedName>
        <fullName evidence="2">HDOD domain-containing protein</fullName>
    </recommendedName>
</protein>
<dbReference type="Pfam" id="PF08668">
    <property type="entry name" value="HDOD"/>
    <property type="match status" value="1"/>
</dbReference>
<keyword evidence="1" id="KW-0812">Transmembrane</keyword>
<dbReference type="PANTHER" id="PTHR33525:SF3">
    <property type="entry name" value="RIBONUCLEASE Y"/>
    <property type="match status" value="1"/>
</dbReference>
<feature type="transmembrane region" description="Helical" evidence="1">
    <location>
        <begin position="73"/>
        <end position="91"/>
    </location>
</feature>
<feature type="transmembrane region" description="Helical" evidence="1">
    <location>
        <begin position="130"/>
        <end position="152"/>
    </location>
</feature>
<accession>C5ZV86</accession>
<dbReference type="InterPro" id="IPR013976">
    <property type="entry name" value="HDOD"/>
</dbReference>
<evidence type="ECO:0000259" key="2">
    <source>
        <dbReference type="PROSITE" id="PS51833"/>
    </source>
</evidence>
<dbReference type="SUPFAM" id="SSF109604">
    <property type="entry name" value="HD-domain/PDEase-like"/>
    <property type="match status" value="1"/>
</dbReference>
<dbReference type="InterPro" id="IPR052340">
    <property type="entry name" value="RNase_Y/CdgJ"/>
</dbReference>
<gene>
    <name evidence="3" type="ORF">HCAN_0026</name>
</gene>
<keyword evidence="1" id="KW-1133">Transmembrane helix</keyword>
<dbReference type="PROSITE" id="PS51833">
    <property type="entry name" value="HDOD"/>
    <property type="match status" value="1"/>
</dbReference>
<evidence type="ECO:0000256" key="1">
    <source>
        <dbReference type="SAM" id="Phobius"/>
    </source>
</evidence>
<organism evidence="3 4">
    <name type="scientific">Helicobacter canadensis MIT 98-5491</name>
    <dbReference type="NCBI Taxonomy" id="537970"/>
    <lineage>
        <taxon>Bacteria</taxon>
        <taxon>Pseudomonadati</taxon>
        <taxon>Campylobacterota</taxon>
        <taxon>Epsilonproteobacteria</taxon>
        <taxon>Campylobacterales</taxon>
        <taxon>Helicobacteraceae</taxon>
        <taxon>Helicobacter</taxon>
    </lineage>
</organism>
<dbReference type="AlphaFoldDB" id="C5ZV86"/>
<dbReference type="OrthoDB" id="9803649at2"/>
<evidence type="ECO:0000313" key="4">
    <source>
        <dbReference type="Proteomes" id="UP000007032"/>
    </source>
</evidence>
<dbReference type="Proteomes" id="UP000007032">
    <property type="component" value="Chromosome"/>
</dbReference>
<name>C5ZV86_9HELI</name>
<dbReference type="PANTHER" id="PTHR33525">
    <property type="match status" value="1"/>
</dbReference>
<reference evidence="3 4" key="1">
    <citation type="journal article" date="2009" name="J. Bacteriol.">
        <title>Genome sequence of the emerging pathogen Helicobacter canadensis.</title>
        <authorList>
            <person name="Loman N.J."/>
            <person name="Snyder L.A."/>
            <person name="Linton J.D."/>
            <person name="Langdon R."/>
            <person name="Lawson A.J."/>
            <person name="Weinstock G.M."/>
            <person name="Wren B.W."/>
            <person name="Pallen M.J."/>
        </authorList>
    </citation>
    <scope>NUCLEOTIDE SEQUENCE [LARGE SCALE GENOMIC DNA]</scope>
    <source>
        <strain evidence="3 4">MIT 98-5491</strain>
    </source>
</reference>
<evidence type="ECO:0000313" key="3">
    <source>
        <dbReference type="EMBL" id="EES88751.1"/>
    </source>
</evidence>
<proteinExistence type="predicted"/>
<dbReference type="eggNOG" id="COG1639">
    <property type="taxonomic scope" value="Bacteria"/>
</dbReference>
<dbReference type="EMBL" id="CM000776">
    <property type="protein sequence ID" value="EES88751.1"/>
    <property type="molecule type" value="Genomic_DNA"/>
</dbReference>
<sequence>MIMKDLIISEIDSLPPLPQTISELQKACLREDVSVREIASIIETDPLLTANIIKTANSPLFGYSRTINSVSQAVMLFGIYTAKGLAIASAIKSQLEMDLSPYGLSVVDFTKASNLKGIFLSKWYQSKNPILHSLISCALLIHIGMVVLANVLRSTNKEKEFEKKLKSMSLVEAERSVLQVDQIEILEMLFEHWHFEETMVQIVHYLGKSEMSKELECYIYPLRVANFLINPYSIASKEQIQEALKYVSLYKLDEEGFKRTLLEMGFVENLSEFE</sequence>
<dbReference type="STRING" id="537970.HCAN_0026"/>
<keyword evidence="1" id="KW-0472">Membrane</keyword>
<feature type="domain" description="HDOD" evidence="2">
    <location>
        <begin position="14"/>
        <end position="209"/>
    </location>
</feature>
<dbReference type="HOGENOM" id="CLU_048246_5_0_7"/>